<evidence type="ECO:0000313" key="2">
    <source>
        <dbReference type="EMBL" id="MBW63396.1"/>
    </source>
</evidence>
<feature type="chain" id="PRO_5014753300" evidence="1">
    <location>
        <begin position="32"/>
        <end position="72"/>
    </location>
</feature>
<keyword evidence="1" id="KW-0732">Signal</keyword>
<dbReference type="AlphaFoldDB" id="A0A2M4CDH6"/>
<proteinExistence type="predicted"/>
<accession>A0A2M4CDH6</accession>
<name>A0A2M4CDH6_9DIPT</name>
<evidence type="ECO:0000256" key="1">
    <source>
        <dbReference type="SAM" id="SignalP"/>
    </source>
</evidence>
<reference evidence="2" key="1">
    <citation type="submission" date="2018-01" db="EMBL/GenBank/DDBJ databases">
        <title>An insight into the sialome of Amazonian anophelines.</title>
        <authorList>
            <person name="Ribeiro J.M."/>
            <person name="Scarpassa V."/>
            <person name="Calvo E."/>
        </authorList>
    </citation>
    <scope>NUCLEOTIDE SEQUENCE</scope>
    <source>
        <tissue evidence="2">Salivary glands</tissue>
    </source>
</reference>
<sequence>MVWWRSPVPSSLSGRSLSLFWSLSLSVLLVGVPPSPRSKRDNAQQQTISCGTTTQQQQEDILATALAVGVCV</sequence>
<feature type="signal peptide" evidence="1">
    <location>
        <begin position="1"/>
        <end position="31"/>
    </location>
</feature>
<dbReference type="EMBL" id="GGFJ01014255">
    <property type="protein sequence ID" value="MBW63396.1"/>
    <property type="molecule type" value="Transcribed_RNA"/>
</dbReference>
<protein>
    <submittedName>
        <fullName evidence="2">Putative secreted protein</fullName>
    </submittedName>
</protein>
<organism evidence="2">
    <name type="scientific">Anopheles marajoara</name>
    <dbReference type="NCBI Taxonomy" id="58244"/>
    <lineage>
        <taxon>Eukaryota</taxon>
        <taxon>Metazoa</taxon>
        <taxon>Ecdysozoa</taxon>
        <taxon>Arthropoda</taxon>
        <taxon>Hexapoda</taxon>
        <taxon>Insecta</taxon>
        <taxon>Pterygota</taxon>
        <taxon>Neoptera</taxon>
        <taxon>Endopterygota</taxon>
        <taxon>Diptera</taxon>
        <taxon>Nematocera</taxon>
        <taxon>Culicoidea</taxon>
        <taxon>Culicidae</taxon>
        <taxon>Anophelinae</taxon>
        <taxon>Anopheles</taxon>
    </lineage>
</organism>